<evidence type="ECO:0000256" key="9">
    <source>
        <dbReference type="ARBA" id="ARBA00023180"/>
    </source>
</evidence>
<dbReference type="EMBL" id="VVIM01000004">
    <property type="protein sequence ID" value="KAB0800773.1"/>
    <property type="molecule type" value="Genomic_DNA"/>
</dbReference>
<comment type="caution">
    <text evidence="14">The sequence shown here is derived from an EMBL/GenBank/DDBJ whole genome shotgun (WGS) entry which is preliminary data.</text>
</comment>
<evidence type="ECO:0000256" key="6">
    <source>
        <dbReference type="ARBA" id="ARBA00023049"/>
    </source>
</evidence>
<evidence type="ECO:0000256" key="5">
    <source>
        <dbReference type="ARBA" id="ARBA00022833"/>
    </source>
</evidence>
<evidence type="ECO:0000256" key="8">
    <source>
        <dbReference type="ARBA" id="ARBA00023157"/>
    </source>
</evidence>
<evidence type="ECO:0000313" key="13">
    <source>
        <dbReference type="EMBL" id="KAB0800773.1"/>
    </source>
</evidence>
<keyword evidence="6 10" id="KW-0482">Metalloprotease</keyword>
<keyword evidence="3 11" id="KW-0732">Signal</keyword>
<dbReference type="SMART" id="SM00235">
    <property type="entry name" value="ZnMc"/>
    <property type="match status" value="1"/>
</dbReference>
<gene>
    <name evidence="13" type="ORF">PPYR_06512</name>
    <name evidence="14" type="ORF">PPYR_06594</name>
</gene>
<dbReference type="GO" id="GO:0008270">
    <property type="term" value="F:zinc ion binding"/>
    <property type="evidence" value="ECO:0007669"/>
    <property type="project" value="UniProtKB-UniRule"/>
</dbReference>
<feature type="domain" description="Peptidase M12A" evidence="12">
    <location>
        <begin position="64"/>
        <end position="256"/>
    </location>
</feature>
<dbReference type="InterPro" id="IPR006026">
    <property type="entry name" value="Peptidase_Metallo"/>
</dbReference>
<keyword evidence="4 10" id="KW-0378">Hydrolase</keyword>
<evidence type="ECO:0000256" key="3">
    <source>
        <dbReference type="ARBA" id="ARBA00022729"/>
    </source>
</evidence>
<reference evidence="14 15" key="1">
    <citation type="journal article" date="2018" name="Elife">
        <title>Firefly genomes illuminate parallel origins of bioluminescence in beetles.</title>
        <authorList>
            <person name="Fallon T.R."/>
            <person name="Lower S.E."/>
            <person name="Chang C.H."/>
            <person name="Bessho-Uehara M."/>
            <person name="Martin G.J."/>
            <person name="Bewick A.J."/>
            <person name="Behringer M."/>
            <person name="Debat H.J."/>
            <person name="Wong I."/>
            <person name="Day J.C."/>
            <person name="Suvorov A."/>
            <person name="Silva C.J."/>
            <person name="Stanger-Hall K.F."/>
            <person name="Hall D.W."/>
            <person name="Schmitz R.J."/>
            <person name="Nelson D.R."/>
            <person name="Lewis S.M."/>
            <person name="Shigenobu S."/>
            <person name="Bybee S.M."/>
            <person name="Larracuente A.M."/>
            <person name="Oba Y."/>
            <person name="Weng J.K."/>
        </authorList>
    </citation>
    <scope>NUCLEOTIDE SEQUENCE [LARGE SCALE GENOMIC DNA]</scope>
    <source>
        <strain evidence="14">1611_PpyrPB1</strain>
        <tissue evidence="14">Whole body</tissue>
    </source>
</reference>
<dbReference type="AlphaFoldDB" id="A0A5N4AU03"/>
<evidence type="ECO:0000259" key="12">
    <source>
        <dbReference type="PROSITE" id="PS51864"/>
    </source>
</evidence>
<organism evidence="14 15">
    <name type="scientific">Photinus pyralis</name>
    <name type="common">Common eastern firefly</name>
    <name type="synonym">Lampyris pyralis</name>
    <dbReference type="NCBI Taxonomy" id="7054"/>
    <lineage>
        <taxon>Eukaryota</taxon>
        <taxon>Metazoa</taxon>
        <taxon>Ecdysozoa</taxon>
        <taxon>Arthropoda</taxon>
        <taxon>Hexapoda</taxon>
        <taxon>Insecta</taxon>
        <taxon>Pterygota</taxon>
        <taxon>Neoptera</taxon>
        <taxon>Endopterygota</taxon>
        <taxon>Coleoptera</taxon>
        <taxon>Polyphaga</taxon>
        <taxon>Elateriformia</taxon>
        <taxon>Elateroidea</taxon>
        <taxon>Lampyridae</taxon>
        <taxon>Lampyrinae</taxon>
        <taxon>Photinus</taxon>
    </lineage>
</organism>
<dbReference type="PANTHER" id="PTHR10127">
    <property type="entry name" value="DISCOIDIN, CUB, EGF, LAMININ , AND ZINC METALLOPROTEASE DOMAIN CONTAINING"/>
    <property type="match status" value="1"/>
</dbReference>
<dbReference type="PROSITE" id="PS51864">
    <property type="entry name" value="ASTACIN"/>
    <property type="match status" value="1"/>
</dbReference>
<name>A0A5N4AU03_PHOPY</name>
<keyword evidence="15" id="KW-1185">Reference proteome</keyword>
<keyword evidence="8" id="KW-1015">Disulfide bond</keyword>
<dbReference type="PRINTS" id="PR00480">
    <property type="entry name" value="ASTACIN"/>
</dbReference>
<feature type="active site" evidence="10">
    <location>
        <position position="156"/>
    </location>
</feature>
<dbReference type="Gene3D" id="3.40.390.10">
    <property type="entry name" value="Collagenase (Catalytic Domain)"/>
    <property type="match status" value="1"/>
</dbReference>
<keyword evidence="2 10" id="KW-0479">Metal-binding</keyword>
<comment type="caution">
    <text evidence="10">Lacks conserved residue(s) required for the propagation of feature annotation.</text>
</comment>
<dbReference type="InterPro" id="IPR034035">
    <property type="entry name" value="Astacin-like_dom"/>
</dbReference>
<dbReference type="GO" id="GO:0006508">
    <property type="term" value="P:proteolysis"/>
    <property type="evidence" value="ECO:0007669"/>
    <property type="project" value="UniProtKB-KW"/>
</dbReference>
<keyword evidence="1 10" id="KW-0645">Protease</keyword>
<keyword evidence="7" id="KW-0865">Zymogen</keyword>
<keyword evidence="9" id="KW-0325">Glycoprotein</keyword>
<dbReference type="InParanoid" id="A0A5N4AU03"/>
<dbReference type="InterPro" id="IPR001506">
    <property type="entry name" value="Peptidase_M12A"/>
</dbReference>
<reference evidence="14" key="2">
    <citation type="submission" date="2019-08" db="EMBL/GenBank/DDBJ databases">
        <authorList>
            <consortium name="Photinus pyralis genome working group"/>
            <person name="Fallon T.R."/>
            <person name="Sander Lower S.E."/>
            <person name="Weng J.-K."/>
        </authorList>
    </citation>
    <scope>NUCLEOTIDE SEQUENCE</scope>
    <source>
        <strain evidence="14">1611_PpyrPB1</strain>
        <tissue evidence="14">Whole body</tissue>
    </source>
</reference>
<accession>A0A5N4AU03</accession>
<feature type="chain" id="PRO_5034159236" description="Metalloendopeptidase" evidence="11">
    <location>
        <begin position="17"/>
        <end position="258"/>
    </location>
</feature>
<dbReference type="CDD" id="cd04280">
    <property type="entry name" value="ZnMc_astacin_like"/>
    <property type="match status" value="1"/>
</dbReference>
<dbReference type="InterPro" id="IPR024079">
    <property type="entry name" value="MetalloPept_cat_dom_sf"/>
</dbReference>
<sequence length="258" mass="29510">MFRSIVLFSLLGVIAAHPLQTFEQHLSPDQAKRLEEWTEDDSENIWELSGQFEGDILLRRDPRTGILDETLRWWNNEIPYELDSDYTFEEREKIVTALTQYEATNVRVRPRTPSDVDYVYVNRNATGCSSFIGRVGNVQVLNLAPGCLRAGTIVHEFLHAFGFYHQQSATNRDDYVTIVWDNIAPDHAFNFDKYDSSVIGEFGGTYDYGSVMHYSEKAFSINGESTIIPHDSSAVIGQRVGLSEIDIKRLNQMYPKLQ</sequence>
<proteinExistence type="predicted"/>
<feature type="binding site" evidence="10">
    <location>
        <position position="155"/>
    </location>
    <ligand>
        <name>Zn(2+)</name>
        <dbReference type="ChEBI" id="CHEBI:29105"/>
        <note>catalytic</note>
    </ligand>
</feature>
<dbReference type="GO" id="GO:0004222">
    <property type="term" value="F:metalloendopeptidase activity"/>
    <property type="evidence" value="ECO:0007669"/>
    <property type="project" value="UniProtKB-UniRule"/>
</dbReference>
<dbReference type="SUPFAM" id="SSF55486">
    <property type="entry name" value="Metalloproteases ('zincins'), catalytic domain"/>
    <property type="match status" value="1"/>
</dbReference>
<evidence type="ECO:0000256" key="1">
    <source>
        <dbReference type="ARBA" id="ARBA00022670"/>
    </source>
</evidence>
<feature type="binding site" evidence="10">
    <location>
        <position position="165"/>
    </location>
    <ligand>
        <name>Zn(2+)</name>
        <dbReference type="ChEBI" id="CHEBI:29105"/>
        <note>catalytic</note>
    </ligand>
</feature>
<protein>
    <recommendedName>
        <fullName evidence="11">Metalloendopeptidase</fullName>
        <ecNumber evidence="11">3.4.24.-</ecNumber>
    </recommendedName>
</protein>
<dbReference type="Pfam" id="PF01400">
    <property type="entry name" value="Astacin"/>
    <property type="match status" value="1"/>
</dbReference>
<dbReference type="FunFam" id="3.40.390.10:FF:000015">
    <property type="entry name" value="Meprin A subunit"/>
    <property type="match status" value="1"/>
</dbReference>
<evidence type="ECO:0000256" key="10">
    <source>
        <dbReference type="PROSITE-ProRule" id="PRU01211"/>
    </source>
</evidence>
<evidence type="ECO:0000256" key="2">
    <source>
        <dbReference type="ARBA" id="ARBA00022723"/>
    </source>
</evidence>
<feature type="signal peptide" evidence="11">
    <location>
        <begin position="1"/>
        <end position="16"/>
    </location>
</feature>
<dbReference type="Proteomes" id="UP000327044">
    <property type="component" value="Unassembled WGS sequence"/>
</dbReference>
<dbReference type="OrthoDB" id="291007at2759"/>
<dbReference type="PANTHER" id="PTHR10127:SF814">
    <property type="entry name" value="MEPRIN A SUBUNIT BETA"/>
    <property type="match status" value="1"/>
</dbReference>
<dbReference type="EC" id="3.4.24.-" evidence="11"/>
<feature type="binding site" evidence="10">
    <location>
        <position position="159"/>
    </location>
    <ligand>
        <name>Zn(2+)</name>
        <dbReference type="ChEBI" id="CHEBI:29105"/>
        <note>catalytic</note>
    </ligand>
</feature>
<evidence type="ECO:0000256" key="7">
    <source>
        <dbReference type="ARBA" id="ARBA00023145"/>
    </source>
</evidence>
<comment type="cofactor">
    <cofactor evidence="10 11">
        <name>Zn(2+)</name>
        <dbReference type="ChEBI" id="CHEBI:29105"/>
    </cofactor>
    <text evidence="10 11">Binds 1 zinc ion per subunit.</text>
</comment>
<evidence type="ECO:0000313" key="14">
    <source>
        <dbReference type="EMBL" id="KAB0800855.1"/>
    </source>
</evidence>
<evidence type="ECO:0000256" key="4">
    <source>
        <dbReference type="ARBA" id="ARBA00022801"/>
    </source>
</evidence>
<evidence type="ECO:0000256" key="11">
    <source>
        <dbReference type="RuleBase" id="RU361183"/>
    </source>
</evidence>
<dbReference type="EMBL" id="VVIM01000004">
    <property type="protein sequence ID" value="KAB0800855.1"/>
    <property type="molecule type" value="Genomic_DNA"/>
</dbReference>
<keyword evidence="5 10" id="KW-0862">Zinc</keyword>
<evidence type="ECO:0000313" key="15">
    <source>
        <dbReference type="Proteomes" id="UP000327044"/>
    </source>
</evidence>